<keyword evidence="5" id="KW-0614">Plasmid</keyword>
<dbReference type="Pfam" id="PF05853">
    <property type="entry name" value="BKACE"/>
    <property type="match status" value="1"/>
</dbReference>
<dbReference type="PANTHER" id="PTHR37418:SF2">
    <property type="entry name" value="3-KETO-5-AMINOHEXANOATE CLEAVAGE ENZYME"/>
    <property type="match status" value="1"/>
</dbReference>
<comment type="cofactor">
    <cofactor evidence="1">
        <name>Zn(2+)</name>
        <dbReference type="ChEBI" id="CHEBI:29105"/>
    </cofactor>
</comment>
<sequence length="311" mass="34043">MVPRHRKTIITCAITGAIHTPTMSDALPYTADDIATQAIEAAKAGAAILHLHARRPHDGGVSIDTDHFAAFLPRIKQATGAVVNISTGGSLTHTVAERLRPALTFSPEMCSLNMGSINFSFHPLTDRYETWKFDWEKDYVAGSEGNIFRNTFRDIREAATALEPHAIKFEHECYDVGHLYNLKFGLAQGWFKPPIFVQFVLGILGGIGAEIDNLIFMKRTADRLFGDSYDWSVLGAGAAQMPLAAAAAQLGGNVRVGLEDSLQISRGRLASSNAEQVRKVRRILEELGHEIATPEEAREMLALKGADRTAF</sequence>
<evidence type="ECO:0000256" key="2">
    <source>
        <dbReference type="ARBA" id="ARBA00022679"/>
    </source>
</evidence>
<dbReference type="InterPro" id="IPR008567">
    <property type="entry name" value="BKACE"/>
</dbReference>
<evidence type="ECO:0000256" key="1">
    <source>
        <dbReference type="ARBA" id="ARBA00001947"/>
    </source>
</evidence>
<dbReference type="AlphaFoldDB" id="A0A1L5PAC8"/>
<dbReference type="GO" id="GO:0046872">
    <property type="term" value="F:metal ion binding"/>
    <property type="evidence" value="ECO:0007669"/>
    <property type="project" value="UniProtKB-KW"/>
</dbReference>
<keyword evidence="4" id="KW-0862">Zinc</keyword>
<keyword evidence="3" id="KW-0479">Metal-binding</keyword>
<evidence type="ECO:0000256" key="4">
    <source>
        <dbReference type="ARBA" id="ARBA00022833"/>
    </source>
</evidence>
<dbReference type="Gene3D" id="3.20.20.70">
    <property type="entry name" value="Aldolase class I"/>
    <property type="match status" value="1"/>
</dbReference>
<dbReference type="PANTHER" id="PTHR37418">
    <property type="entry name" value="3-KETO-5-AMINOHEXANOATE CLEAVAGE ENZYME-RELATED"/>
    <property type="match status" value="1"/>
</dbReference>
<organism evidence="5 6">
    <name type="scientific">Rhizobium etli 8C-3</name>
    <dbReference type="NCBI Taxonomy" id="538025"/>
    <lineage>
        <taxon>Bacteria</taxon>
        <taxon>Pseudomonadati</taxon>
        <taxon>Pseudomonadota</taxon>
        <taxon>Alphaproteobacteria</taxon>
        <taxon>Hyphomicrobiales</taxon>
        <taxon>Rhizobiaceae</taxon>
        <taxon>Rhizobium/Agrobacterium group</taxon>
        <taxon>Rhizobium</taxon>
    </lineage>
</organism>
<evidence type="ECO:0000313" key="5">
    <source>
        <dbReference type="EMBL" id="APO77064.1"/>
    </source>
</evidence>
<geneLocation type="plasmid" evidence="6">
    <name>prsp8c3a</name>
</geneLocation>
<dbReference type="EMBL" id="CP017242">
    <property type="protein sequence ID" value="APO77064.1"/>
    <property type="molecule type" value="Genomic_DNA"/>
</dbReference>
<evidence type="ECO:0000256" key="3">
    <source>
        <dbReference type="ARBA" id="ARBA00022723"/>
    </source>
</evidence>
<dbReference type="GO" id="GO:0043720">
    <property type="term" value="F:3-keto-5-aminohexanoate cleavage activity"/>
    <property type="evidence" value="ECO:0007669"/>
    <property type="project" value="InterPro"/>
</dbReference>
<protein>
    <submittedName>
        <fullName evidence="5">3-keto-5-aminohexanoate cleavage protein</fullName>
    </submittedName>
</protein>
<proteinExistence type="predicted"/>
<dbReference type="Proteomes" id="UP000185109">
    <property type="component" value="Plasmid pRsp8C3a"/>
</dbReference>
<evidence type="ECO:0000313" key="6">
    <source>
        <dbReference type="Proteomes" id="UP000185109"/>
    </source>
</evidence>
<accession>A0A1L5PAC8</accession>
<gene>
    <name evidence="5" type="ORF">AM571_PA00178</name>
</gene>
<dbReference type="InterPro" id="IPR013785">
    <property type="entry name" value="Aldolase_TIM"/>
</dbReference>
<reference evidence="5 6" key="1">
    <citation type="submission" date="2016-09" db="EMBL/GenBank/DDBJ databases">
        <title>The complete genome sequences of Rhizobium gallicum, symbiovars gallicum and phaseoli, symbionts associated to common bean (Phaseolus vulgaris).</title>
        <authorList>
            <person name="Bustos P."/>
            <person name="Santamaria R.I."/>
            <person name="Perez-Carrascal O.M."/>
            <person name="Juarez S."/>
            <person name="Lozano L."/>
            <person name="Martinez-Flores I."/>
            <person name="Martinez-Romero E."/>
            <person name="Cevallos M."/>
            <person name="Romero D."/>
            <person name="Davila G."/>
            <person name="Gonzalez V."/>
        </authorList>
    </citation>
    <scope>NUCLEOTIDE SEQUENCE [LARGE SCALE GENOMIC DNA]</scope>
    <source>
        <strain evidence="5 6">8C-3</strain>
        <plasmid evidence="6">Plasmid prsp8c3a</plasmid>
    </source>
</reference>
<keyword evidence="2" id="KW-0808">Transferase</keyword>
<dbReference type="RefSeq" id="WP_074063515.1">
    <property type="nucleotide sequence ID" value="NZ_CP017242.1"/>
</dbReference>
<name>A0A1L5PAC8_RHIET</name>